<keyword evidence="2" id="KW-1185">Reference proteome</keyword>
<dbReference type="EMBL" id="BX284605">
    <property type="protein sequence ID" value="CAB63374.1"/>
    <property type="molecule type" value="Genomic_DNA"/>
</dbReference>
<accession>Q9U273</accession>
<dbReference type="WormBase" id="Y51A2A.5">
    <property type="protein sequence ID" value="CE20276"/>
    <property type="gene ID" value="WBGene00013061"/>
</dbReference>
<dbReference type="PaxDb" id="6239-Y51A2A.5"/>
<protein>
    <submittedName>
        <fullName evidence="1">SH3 domain-containing protein</fullName>
    </submittedName>
</protein>
<dbReference type="FunCoup" id="Q9U273">
    <property type="interactions" value="171"/>
</dbReference>
<dbReference type="HOGENOM" id="CLU_505508_0_0_1"/>
<dbReference type="InParanoid" id="Q9U273"/>
<dbReference type="UCSC" id="Y51A2A.5">
    <property type="organism name" value="c. elegans"/>
</dbReference>
<dbReference type="KEGG" id="cel:CELE_Y51A2A.5"/>
<dbReference type="RefSeq" id="NP_507581.1">
    <property type="nucleotide sequence ID" value="NM_075180.1"/>
</dbReference>
<organism evidence="1 2">
    <name type="scientific">Caenorhabditis elegans</name>
    <dbReference type="NCBI Taxonomy" id="6239"/>
    <lineage>
        <taxon>Eukaryota</taxon>
        <taxon>Metazoa</taxon>
        <taxon>Ecdysozoa</taxon>
        <taxon>Nematoda</taxon>
        <taxon>Chromadorea</taxon>
        <taxon>Rhabditida</taxon>
        <taxon>Rhabditina</taxon>
        <taxon>Rhabditomorpha</taxon>
        <taxon>Rhabditoidea</taxon>
        <taxon>Rhabditidae</taxon>
        <taxon>Peloderinae</taxon>
        <taxon>Caenorhabditis</taxon>
    </lineage>
</organism>
<dbReference type="GeneID" id="190121"/>
<evidence type="ECO:0000313" key="3">
    <source>
        <dbReference type="WormBase" id="Y51A2A.5"/>
    </source>
</evidence>
<dbReference type="Proteomes" id="UP000001940">
    <property type="component" value="Chromosome V"/>
</dbReference>
<name>Q9U273_CAEEL</name>
<proteinExistence type="predicted"/>
<dbReference type="AlphaFoldDB" id="Q9U273"/>
<gene>
    <name evidence="1" type="ORF">CELE_Y51A2A.5</name>
    <name evidence="1 3" type="ORF">Y51A2A.5</name>
</gene>
<evidence type="ECO:0000313" key="1">
    <source>
        <dbReference type="EMBL" id="CAB63374.1"/>
    </source>
</evidence>
<reference evidence="1 2" key="1">
    <citation type="journal article" date="1998" name="Science">
        <title>Genome sequence of the nematode C. elegans: a platform for investigating biology.</title>
        <authorList>
            <consortium name="The C. elegans sequencing consortium"/>
            <person name="Sulson J.E."/>
            <person name="Waterston R."/>
        </authorList>
    </citation>
    <scope>NUCLEOTIDE SEQUENCE [LARGE SCALE GENOMIC DNA]</scope>
    <source>
        <strain evidence="1 2">Bristol N2</strain>
    </source>
</reference>
<dbReference type="CTD" id="190121"/>
<dbReference type="eggNOG" id="ENOG502TJB2">
    <property type="taxonomic scope" value="Eukaryota"/>
</dbReference>
<sequence>MVNTKINNQWQEKYKALSDFMSLKIQNGQSFSDYCNCIEYRAERAMGEGHSKDSIEPFKMIKLRNHISEKYWYLPDTHVNRSSETDQYEILKNYIISYIQDMEESKELYFAGIVDRCRTDIFIQPMFLEVSESIPQESHIQEATISNVIEQPAFTDDIRSDAIFDYDSFMIQEGQPLTHYCECIEILADKVLKNELPEELLSLAKLEKLVVLLTDDAWYQAEYEMQILRVSDSDKFHWLKNWIFNEFQFIVNCTDGSSVALFYRVPYLPPDIFTEPQFLEAPDRIEYSDLENELIARELRSQKKMDVDKKEDTVVANNHTVVFNSLNVDPVSSNVQKNIETVEMDKVEEECINCDTYNKEVLNDLVTDSNIIISRFPEDEDVKDKRTFEDKDESISEMDTVDQKAKDVNLGPPQNSNKHCSKDFHSFESSTIRIDDFSEIDNVNVTSDPLISSFEKQETPGIIQLEYFTCGKMLENEDTDAIPQLKSIDSLNNHKQKAGLQKPGDVACGVIFEKKIKRRVNEEKRPRTDPPFDLVPQTSCELESVLESDIWNYWNYDCDTVSDFLNWKDMNWKDMSWHRFVRESRPRKDPPWSSCRSEVGLCYGWRWDVSQEPLCTPAWTSCHVMFPPRQAAEVQ</sequence>
<dbReference type="PhylomeDB" id="Q9U273"/>
<dbReference type="AGR" id="WB:WBGene00013061"/>
<evidence type="ECO:0000313" key="2">
    <source>
        <dbReference type="Proteomes" id="UP000001940"/>
    </source>
</evidence>